<feature type="domain" description="Oligopeptide transport permease C-like N-terminal" evidence="4">
    <location>
        <begin position="33"/>
        <end position="73"/>
    </location>
</feature>
<dbReference type="InterPro" id="IPR050366">
    <property type="entry name" value="BP-dependent_transpt_permease"/>
</dbReference>
<dbReference type="PANTHER" id="PTHR43386">
    <property type="entry name" value="OLIGOPEPTIDE TRANSPORT SYSTEM PERMEASE PROTEIN APPC"/>
    <property type="match status" value="1"/>
</dbReference>
<dbReference type="GO" id="GO:0005886">
    <property type="term" value="C:plasma membrane"/>
    <property type="evidence" value="ECO:0007669"/>
    <property type="project" value="UniProtKB-SubCell"/>
</dbReference>
<reference evidence="5" key="1">
    <citation type="submission" date="2013-08" db="EMBL/GenBank/DDBJ databases">
        <authorList>
            <person name="Mendez C."/>
            <person name="Richter M."/>
            <person name="Ferrer M."/>
            <person name="Sanchez J."/>
        </authorList>
    </citation>
    <scope>NUCLEOTIDE SEQUENCE</scope>
</reference>
<keyword evidence="3" id="KW-0472">Membrane</keyword>
<organism evidence="5">
    <name type="scientific">mine drainage metagenome</name>
    <dbReference type="NCBI Taxonomy" id="410659"/>
    <lineage>
        <taxon>unclassified sequences</taxon>
        <taxon>metagenomes</taxon>
        <taxon>ecological metagenomes</taxon>
    </lineage>
</organism>
<evidence type="ECO:0000256" key="3">
    <source>
        <dbReference type="SAM" id="Phobius"/>
    </source>
</evidence>
<evidence type="ECO:0000256" key="2">
    <source>
        <dbReference type="ARBA" id="ARBA00022448"/>
    </source>
</evidence>
<keyword evidence="2" id="KW-0813">Transport</keyword>
<comment type="subcellular location">
    <subcellularLocation>
        <location evidence="1">Cell membrane</location>
        <topology evidence="1">Multi-pass membrane protein</topology>
    </subcellularLocation>
</comment>
<name>T1C2I7_9ZZZZ</name>
<dbReference type="InterPro" id="IPR025966">
    <property type="entry name" value="OppC_N"/>
</dbReference>
<feature type="transmembrane region" description="Helical" evidence="3">
    <location>
        <begin position="92"/>
        <end position="117"/>
    </location>
</feature>
<protein>
    <submittedName>
        <fullName evidence="5">Oligopeptide ABC transporter, permease protein</fullName>
    </submittedName>
</protein>
<keyword evidence="3" id="KW-0812">Transmembrane</keyword>
<dbReference type="AlphaFoldDB" id="T1C2I7"/>
<evidence type="ECO:0000256" key="1">
    <source>
        <dbReference type="ARBA" id="ARBA00004651"/>
    </source>
</evidence>
<reference evidence="5" key="2">
    <citation type="journal article" date="2014" name="ISME J.">
        <title>Microbial stratification in low pH oxic and suboxic macroscopic growths along an acid mine drainage.</title>
        <authorList>
            <person name="Mendez-Garcia C."/>
            <person name="Mesa V."/>
            <person name="Sprenger R.R."/>
            <person name="Richter M."/>
            <person name="Diez M.S."/>
            <person name="Solano J."/>
            <person name="Bargiela R."/>
            <person name="Golyshina O.V."/>
            <person name="Manteca A."/>
            <person name="Ramos J.L."/>
            <person name="Gallego J.R."/>
            <person name="Llorente I."/>
            <person name="Martins Dos Santos V.A."/>
            <person name="Jensen O.N."/>
            <person name="Pelaez A.I."/>
            <person name="Sanchez J."/>
            <person name="Ferrer M."/>
        </authorList>
    </citation>
    <scope>NUCLEOTIDE SEQUENCE</scope>
</reference>
<feature type="transmembrane region" description="Helical" evidence="3">
    <location>
        <begin position="39"/>
        <end position="58"/>
    </location>
</feature>
<dbReference type="Pfam" id="PF12911">
    <property type="entry name" value="OppC_N"/>
    <property type="match status" value="1"/>
</dbReference>
<feature type="non-terminal residue" evidence="5">
    <location>
        <position position="119"/>
    </location>
</feature>
<dbReference type="EMBL" id="AUZZ01002474">
    <property type="protein sequence ID" value="EQD60355.1"/>
    <property type="molecule type" value="Genomic_DNA"/>
</dbReference>
<proteinExistence type="predicted"/>
<comment type="caution">
    <text evidence="5">The sequence shown here is derived from an EMBL/GenBank/DDBJ whole genome shotgun (WGS) entry which is preliminary data.</text>
</comment>
<keyword evidence="3" id="KW-1133">Transmembrane helix</keyword>
<sequence>MNETGFAIPEIASPPPMMKKRSPLLEFVLAVWRNSKGKVGAIIYLVMIGIAIYGRFFAPYSPTDVQFSAYLPPSPAHLLGTNYVGEDVFSQFVYGTSVSLMVGFTVALATMVIGTIAGI</sequence>
<dbReference type="PANTHER" id="PTHR43386:SF1">
    <property type="entry name" value="D,D-DIPEPTIDE TRANSPORT SYSTEM PERMEASE PROTEIN DDPC-RELATED"/>
    <property type="match status" value="1"/>
</dbReference>
<evidence type="ECO:0000259" key="4">
    <source>
        <dbReference type="Pfam" id="PF12911"/>
    </source>
</evidence>
<evidence type="ECO:0000313" key="5">
    <source>
        <dbReference type="EMBL" id="EQD60355.1"/>
    </source>
</evidence>
<accession>T1C2I7</accession>
<gene>
    <name evidence="5" type="ORF">B2A_03716</name>
</gene>